<keyword evidence="1" id="KW-0472">Membrane</keyword>
<name>A0A6A0ASS8_9ACTN</name>
<dbReference type="Proteomes" id="UP000484988">
    <property type="component" value="Unassembled WGS sequence"/>
</dbReference>
<protein>
    <submittedName>
        <fullName evidence="2">Uncharacterized protein</fullName>
    </submittedName>
</protein>
<organism evidence="2 3">
    <name type="scientific">Streptomyces pacificus</name>
    <dbReference type="NCBI Taxonomy" id="2705029"/>
    <lineage>
        <taxon>Bacteria</taxon>
        <taxon>Bacillati</taxon>
        <taxon>Actinomycetota</taxon>
        <taxon>Actinomycetes</taxon>
        <taxon>Kitasatosporales</taxon>
        <taxon>Streptomycetaceae</taxon>
        <taxon>Streptomyces</taxon>
    </lineage>
</organism>
<evidence type="ECO:0000313" key="3">
    <source>
        <dbReference type="Proteomes" id="UP000484988"/>
    </source>
</evidence>
<keyword evidence="1" id="KW-1133">Transmembrane helix</keyword>
<reference evidence="2 3" key="1">
    <citation type="submission" date="2020-02" db="EMBL/GenBank/DDBJ databases">
        <title>Whole Genome Shotgun Sequence of Streptomyces sp. strain CWH03.</title>
        <authorList>
            <person name="Dohra H."/>
            <person name="Kodani S."/>
            <person name="Yamamura H."/>
        </authorList>
    </citation>
    <scope>NUCLEOTIDE SEQUENCE [LARGE SCALE GENOMIC DNA]</scope>
    <source>
        <strain evidence="2 3">CWH03</strain>
    </source>
</reference>
<dbReference type="RefSeq" id="WP_272491051.1">
    <property type="nucleotide sequence ID" value="NZ_BLLG01000005.1"/>
</dbReference>
<evidence type="ECO:0000256" key="1">
    <source>
        <dbReference type="SAM" id="Phobius"/>
    </source>
</evidence>
<sequence length="42" mass="4725">MLWSDPENEPPQEMREMQAMMHRAGVLLALAMVVAMIAVGLR</sequence>
<keyword evidence="3" id="KW-1185">Reference proteome</keyword>
<gene>
    <name evidence="2" type="ORF">SCWH03_21880</name>
</gene>
<keyword evidence="1" id="KW-0812">Transmembrane</keyword>
<proteinExistence type="predicted"/>
<dbReference type="InterPro" id="IPR058070">
    <property type="entry name" value="MmpB-like"/>
</dbReference>
<evidence type="ECO:0000313" key="2">
    <source>
        <dbReference type="EMBL" id="GFH35966.1"/>
    </source>
</evidence>
<dbReference type="EMBL" id="BLLG01000005">
    <property type="protein sequence ID" value="GFH35966.1"/>
    <property type="molecule type" value="Genomic_DNA"/>
</dbReference>
<accession>A0A6A0ASS8</accession>
<dbReference type="NCBIfam" id="NF047320">
    <property type="entry name" value="morpho_MmpB"/>
    <property type="match status" value="1"/>
</dbReference>
<comment type="caution">
    <text evidence="2">The sequence shown here is derived from an EMBL/GenBank/DDBJ whole genome shotgun (WGS) entry which is preliminary data.</text>
</comment>
<dbReference type="AlphaFoldDB" id="A0A6A0ASS8"/>
<feature type="transmembrane region" description="Helical" evidence="1">
    <location>
        <begin position="20"/>
        <end position="41"/>
    </location>
</feature>
<dbReference type="Pfam" id="PF26627">
    <property type="entry name" value="MmpB"/>
    <property type="match status" value="1"/>
</dbReference>